<dbReference type="Gramene" id="AUR62036008-RA">
    <property type="protein sequence ID" value="AUR62036008-RA:cds"/>
    <property type="gene ID" value="AUR62036008"/>
</dbReference>
<dbReference type="InterPro" id="IPR036236">
    <property type="entry name" value="Znf_C2H2_sf"/>
</dbReference>
<dbReference type="PANTHER" id="PTHR46481:SF11">
    <property type="entry name" value="ZINC FINGER BED DOMAIN-CONTAINING PROTEIN RICESLEEPER 2-LIKE"/>
    <property type="match status" value="1"/>
</dbReference>
<keyword evidence="3" id="KW-0479">Metal-binding</keyword>
<evidence type="ECO:0000256" key="1">
    <source>
        <dbReference type="ARBA" id="ARBA00004123"/>
    </source>
</evidence>
<evidence type="ECO:0000256" key="10">
    <source>
        <dbReference type="PROSITE-ProRule" id="PRU00027"/>
    </source>
</evidence>
<dbReference type="SUPFAM" id="SSF53098">
    <property type="entry name" value="Ribonuclease H-like"/>
    <property type="match status" value="1"/>
</dbReference>
<dbReference type="GO" id="GO:0046983">
    <property type="term" value="F:protein dimerization activity"/>
    <property type="evidence" value="ECO:0007669"/>
    <property type="project" value="InterPro"/>
</dbReference>
<evidence type="ECO:0000256" key="11">
    <source>
        <dbReference type="SAM" id="MobiDB-lite"/>
    </source>
</evidence>
<protein>
    <recommendedName>
        <fullName evidence="12">BED-type domain-containing protein</fullName>
    </recommendedName>
</protein>
<evidence type="ECO:0000256" key="8">
    <source>
        <dbReference type="ARBA" id="ARBA00023163"/>
    </source>
</evidence>
<keyword evidence="6" id="KW-0805">Transcription regulation</keyword>
<sequence length="785" mass="88877">MPHSLLSQSQALNLFLKPQTPLFDPSSSTSWSSSAIKSLRSFFFNLVVLVCNQISSILLLQPRGPRLQSNLFDPSSSTSILQGCNSFNLGENLSEMSNNASVPTSASNTPIAIDDDESPLETNSDPSLLPITSRHTSAVWSDFKRKRVGDVIKAECNHCSKLLAGGSKAGTTHLKDHIKICPKRVCQDLRQTRMFGTKKNLNDKNDTMTLAPYEFHQEDGRRDLAEMIILHEYPISMVEHIGFRKYSKTLQPGFKVPSRNTTRKDIMKRYELEKENVATLLRKAKGKIALTTDMWTADNQRKGYMAVTSHFIDNTWKLQSRIIRFLYVPAPHTAEVLADALKESIQSWNLDLRLSSITVDNCSTNDAMMEILKGVFPYGSLLLRGDFFHMRCCAHILNLIVQDGLSAVVSNGVQRIRDSVVFWTASDKRVQRFEQVAKQITPECSRKLALDCKTRWNSTYEMLSIATSYKEVFVVLSARNNLYKNPPTPEDWEKVEKICEHLEVFSKTTLSFSGTNYPTANLYFPKICALRIAISGWLLSPHDYVRKMADIMLQKYNKYWASVNGLMGVATILDPRYKMALIRFYFAKIFDEHDFEIEVRRISDLLRRLVDEYGSKMGKTQGSSNQQDFDLGSSSKSNEETFMQEFAEFLQQDKDSSHDISDLDKYLDAANVPLVQDFDILNWWKTNGGTYPILQQIARDILSIPVSTVASESAFSTSGRVLNPYRSRLLPEAVEALMCTQNWIWAASKNCGEFKDDEYAKLVGELEEGFETCDIDSGTSGLCTE</sequence>
<keyword evidence="4 10" id="KW-0863">Zinc-finger</keyword>
<dbReference type="InterPro" id="IPR012337">
    <property type="entry name" value="RNaseH-like_sf"/>
</dbReference>
<evidence type="ECO:0000256" key="4">
    <source>
        <dbReference type="ARBA" id="ARBA00022771"/>
    </source>
</evidence>
<dbReference type="InterPro" id="IPR052035">
    <property type="entry name" value="ZnF_BED_domain_contain"/>
</dbReference>
<feature type="domain" description="BED-type" evidence="12">
    <location>
        <begin position="134"/>
        <end position="193"/>
    </location>
</feature>
<dbReference type="Pfam" id="PF05699">
    <property type="entry name" value="Dimer_Tnp_hAT"/>
    <property type="match status" value="1"/>
</dbReference>
<dbReference type="InterPro" id="IPR025525">
    <property type="entry name" value="hAT-like_transposase_RNase-H"/>
</dbReference>
<keyword evidence="5" id="KW-0862">Zinc</keyword>
<feature type="region of interest" description="Disordered" evidence="11">
    <location>
        <begin position="98"/>
        <end position="128"/>
    </location>
</feature>
<comment type="subunit">
    <text evidence="2">Homodimer.</text>
</comment>
<dbReference type="Proteomes" id="UP000596660">
    <property type="component" value="Unplaced"/>
</dbReference>
<evidence type="ECO:0000256" key="5">
    <source>
        <dbReference type="ARBA" id="ARBA00022833"/>
    </source>
</evidence>
<evidence type="ECO:0000313" key="13">
    <source>
        <dbReference type="EnsemblPlants" id="AUR62036008-RA:cds"/>
    </source>
</evidence>
<dbReference type="PANTHER" id="PTHR46481">
    <property type="entry name" value="ZINC FINGER BED DOMAIN-CONTAINING PROTEIN 4"/>
    <property type="match status" value="1"/>
</dbReference>
<dbReference type="GO" id="GO:0008270">
    <property type="term" value="F:zinc ion binding"/>
    <property type="evidence" value="ECO:0007669"/>
    <property type="project" value="UniProtKB-KW"/>
</dbReference>
<evidence type="ECO:0000256" key="6">
    <source>
        <dbReference type="ARBA" id="ARBA00023015"/>
    </source>
</evidence>
<feature type="compositionally biased region" description="Polar residues" evidence="11">
    <location>
        <begin position="98"/>
        <end position="110"/>
    </location>
</feature>
<dbReference type="InterPro" id="IPR003656">
    <property type="entry name" value="Znf_BED"/>
</dbReference>
<keyword evidence="7" id="KW-0238">DNA-binding</keyword>
<evidence type="ECO:0000256" key="9">
    <source>
        <dbReference type="ARBA" id="ARBA00023242"/>
    </source>
</evidence>
<organism evidence="13 14">
    <name type="scientific">Chenopodium quinoa</name>
    <name type="common">Quinoa</name>
    <dbReference type="NCBI Taxonomy" id="63459"/>
    <lineage>
        <taxon>Eukaryota</taxon>
        <taxon>Viridiplantae</taxon>
        <taxon>Streptophyta</taxon>
        <taxon>Embryophyta</taxon>
        <taxon>Tracheophyta</taxon>
        <taxon>Spermatophyta</taxon>
        <taxon>Magnoliopsida</taxon>
        <taxon>eudicotyledons</taxon>
        <taxon>Gunneridae</taxon>
        <taxon>Pentapetalae</taxon>
        <taxon>Caryophyllales</taxon>
        <taxon>Chenopodiaceae</taxon>
        <taxon>Chenopodioideae</taxon>
        <taxon>Atripliceae</taxon>
        <taxon>Chenopodium</taxon>
    </lineage>
</organism>
<evidence type="ECO:0000256" key="2">
    <source>
        <dbReference type="ARBA" id="ARBA00011738"/>
    </source>
</evidence>
<reference evidence="13" key="1">
    <citation type="journal article" date="2017" name="Nature">
        <title>The genome of Chenopodium quinoa.</title>
        <authorList>
            <person name="Jarvis D.E."/>
            <person name="Ho Y.S."/>
            <person name="Lightfoot D.J."/>
            <person name="Schmoeckel S.M."/>
            <person name="Li B."/>
            <person name="Borm T.J.A."/>
            <person name="Ohyanagi H."/>
            <person name="Mineta K."/>
            <person name="Michell C.T."/>
            <person name="Saber N."/>
            <person name="Kharbatia N.M."/>
            <person name="Rupper R.R."/>
            <person name="Sharp A.R."/>
            <person name="Dally N."/>
            <person name="Boughton B.A."/>
            <person name="Woo Y.H."/>
            <person name="Gao G."/>
            <person name="Schijlen E.G.W.M."/>
            <person name="Guo X."/>
            <person name="Momin A.A."/>
            <person name="Negrao S."/>
            <person name="Al-Babili S."/>
            <person name="Gehring C."/>
            <person name="Roessner U."/>
            <person name="Jung C."/>
            <person name="Murphy K."/>
            <person name="Arold S.T."/>
            <person name="Gojobori T."/>
            <person name="van der Linden C.G."/>
            <person name="van Loo E.N."/>
            <person name="Jellen E.N."/>
            <person name="Maughan P.J."/>
            <person name="Tester M."/>
        </authorList>
    </citation>
    <scope>NUCLEOTIDE SEQUENCE [LARGE SCALE GENOMIC DNA]</scope>
    <source>
        <strain evidence="13">cv. PI 614886</strain>
    </source>
</reference>
<dbReference type="EnsemblPlants" id="AUR62036008-RA">
    <property type="protein sequence ID" value="AUR62036008-RA:cds"/>
    <property type="gene ID" value="AUR62036008"/>
</dbReference>
<dbReference type="GO" id="GO:0003677">
    <property type="term" value="F:DNA binding"/>
    <property type="evidence" value="ECO:0007669"/>
    <property type="project" value="UniProtKB-KW"/>
</dbReference>
<name>A0A803MVT1_CHEQI</name>
<keyword evidence="8" id="KW-0804">Transcription</keyword>
<proteinExistence type="predicted"/>
<dbReference type="SMART" id="SM00614">
    <property type="entry name" value="ZnF_BED"/>
    <property type="match status" value="1"/>
</dbReference>
<evidence type="ECO:0000259" key="12">
    <source>
        <dbReference type="PROSITE" id="PS50808"/>
    </source>
</evidence>
<evidence type="ECO:0000256" key="3">
    <source>
        <dbReference type="ARBA" id="ARBA00022723"/>
    </source>
</evidence>
<reference evidence="13" key="2">
    <citation type="submission" date="2021-03" db="UniProtKB">
        <authorList>
            <consortium name="EnsemblPlants"/>
        </authorList>
    </citation>
    <scope>IDENTIFICATION</scope>
</reference>
<dbReference type="Pfam" id="PF14372">
    <property type="entry name" value="hAT-like_RNase-H"/>
    <property type="match status" value="1"/>
</dbReference>
<dbReference type="InterPro" id="IPR008906">
    <property type="entry name" value="HATC_C_dom"/>
</dbReference>
<accession>A0A803MVT1</accession>
<dbReference type="AlphaFoldDB" id="A0A803MVT1"/>
<evidence type="ECO:0000313" key="14">
    <source>
        <dbReference type="Proteomes" id="UP000596660"/>
    </source>
</evidence>
<keyword evidence="14" id="KW-1185">Reference proteome</keyword>
<dbReference type="SUPFAM" id="SSF140996">
    <property type="entry name" value="Hermes dimerisation domain"/>
    <property type="match status" value="1"/>
</dbReference>
<keyword evidence="9" id="KW-0539">Nucleus</keyword>
<dbReference type="PROSITE" id="PS50808">
    <property type="entry name" value="ZF_BED"/>
    <property type="match status" value="1"/>
</dbReference>
<dbReference type="SUPFAM" id="SSF57667">
    <property type="entry name" value="beta-beta-alpha zinc fingers"/>
    <property type="match status" value="1"/>
</dbReference>
<evidence type="ECO:0000256" key="7">
    <source>
        <dbReference type="ARBA" id="ARBA00023125"/>
    </source>
</evidence>
<dbReference type="GO" id="GO:0005634">
    <property type="term" value="C:nucleus"/>
    <property type="evidence" value="ECO:0007669"/>
    <property type="project" value="UniProtKB-SubCell"/>
</dbReference>
<comment type="subcellular location">
    <subcellularLocation>
        <location evidence="1">Nucleus</location>
    </subcellularLocation>
</comment>